<evidence type="ECO:0000256" key="2">
    <source>
        <dbReference type="ARBA" id="ARBA00022755"/>
    </source>
</evidence>
<name>E2ZCW7_9FIRM</name>
<organism evidence="6 7">
    <name type="scientific">Megasphaera micronuciformis F0359</name>
    <dbReference type="NCBI Taxonomy" id="706434"/>
    <lineage>
        <taxon>Bacteria</taxon>
        <taxon>Bacillati</taxon>
        <taxon>Bacillota</taxon>
        <taxon>Negativicutes</taxon>
        <taxon>Veillonellales</taxon>
        <taxon>Veillonellaceae</taxon>
        <taxon>Megasphaera</taxon>
    </lineage>
</organism>
<reference evidence="6 7" key="1">
    <citation type="submission" date="2010-08" db="EMBL/GenBank/DDBJ databases">
        <authorList>
            <person name="Weinstock G."/>
            <person name="Sodergren E."/>
            <person name="Clifton S."/>
            <person name="Fulton L."/>
            <person name="Fulton B."/>
            <person name="Courtney L."/>
            <person name="Fronick C."/>
            <person name="Harrison M."/>
            <person name="Strong C."/>
            <person name="Farmer C."/>
            <person name="Delahaunty K."/>
            <person name="Markovic C."/>
            <person name="Hall O."/>
            <person name="Minx P."/>
            <person name="Tomlinson C."/>
            <person name="Mitreva M."/>
            <person name="Hou S."/>
            <person name="Chen J."/>
            <person name="Wollam A."/>
            <person name="Pepin K.H."/>
            <person name="Johnson M."/>
            <person name="Bhonagiri V."/>
            <person name="Zhang X."/>
            <person name="Suruliraj S."/>
            <person name="Warren W."/>
            <person name="Chinwalla A."/>
            <person name="Mardis E.R."/>
            <person name="Wilson R.K."/>
        </authorList>
    </citation>
    <scope>NUCLEOTIDE SEQUENCE [LARGE SCALE GENOMIC DNA]</scope>
    <source>
        <strain evidence="6 7">F0359</strain>
    </source>
</reference>
<keyword evidence="1" id="KW-0808">Transferase</keyword>
<dbReference type="HOGENOM" id="CLU_016316_2_1_9"/>
<comment type="caution">
    <text evidence="6">The sequence shown here is derived from an EMBL/GenBank/DDBJ whole genome shotgun (WGS) entry which is preliminary data.</text>
</comment>
<gene>
    <name evidence="6" type="ORF">HMPREF9429_01071</name>
</gene>
<sequence>MAVVKIKRALLSVSDKRGIVEFGKELAAMGVDIISTGGTMKALRDAGVPVTAVQDVTGFPEMMDGRVKTLHPKIHGAILAMRDHESHVQAMKDHGITPIDLVVVNLYPFRETIAKPDVTLADAIENIDIGGPCMVRAAAKNNKFVAIVTNPDMYGEITELLKKDGELSDAYRLNLARLAFTHTAEYDAAIAAYLTEEVRKGDKA</sequence>
<evidence type="ECO:0000256" key="1">
    <source>
        <dbReference type="ARBA" id="ARBA00022679"/>
    </source>
</evidence>
<protein>
    <submittedName>
        <fullName evidence="6">MGS-like domain protein</fullName>
    </submittedName>
</protein>
<keyword evidence="3" id="KW-0378">Hydrolase</keyword>
<dbReference type="SMART" id="SM00851">
    <property type="entry name" value="MGS"/>
    <property type="match status" value="1"/>
</dbReference>
<evidence type="ECO:0000313" key="7">
    <source>
        <dbReference type="Proteomes" id="UP000003195"/>
    </source>
</evidence>
<dbReference type="InterPro" id="IPR011607">
    <property type="entry name" value="MGS-like_dom"/>
</dbReference>
<keyword evidence="4" id="KW-0511">Multifunctional enzyme</keyword>
<dbReference type="GO" id="GO:0004643">
    <property type="term" value="F:phosphoribosylaminoimidazolecarboxamide formyltransferase activity"/>
    <property type="evidence" value="ECO:0007669"/>
    <property type="project" value="InterPro"/>
</dbReference>
<evidence type="ECO:0000259" key="5">
    <source>
        <dbReference type="PROSITE" id="PS51855"/>
    </source>
</evidence>
<dbReference type="AlphaFoldDB" id="E2ZCW7"/>
<dbReference type="InterPro" id="IPR002695">
    <property type="entry name" value="PurH-like"/>
</dbReference>
<dbReference type="InterPro" id="IPR036914">
    <property type="entry name" value="MGS-like_dom_sf"/>
</dbReference>
<accession>E2ZCW7</accession>
<dbReference type="Proteomes" id="UP000003195">
    <property type="component" value="Unassembled WGS sequence"/>
</dbReference>
<keyword evidence="2" id="KW-0658">Purine biosynthesis</keyword>
<evidence type="ECO:0000256" key="3">
    <source>
        <dbReference type="ARBA" id="ARBA00022801"/>
    </source>
</evidence>
<feature type="domain" description="MGS-like" evidence="5">
    <location>
        <begin position="1"/>
        <end position="149"/>
    </location>
</feature>
<evidence type="ECO:0000256" key="4">
    <source>
        <dbReference type="ARBA" id="ARBA00023268"/>
    </source>
</evidence>
<dbReference type="Pfam" id="PF02142">
    <property type="entry name" value="MGS"/>
    <property type="match status" value="1"/>
</dbReference>
<dbReference type="Pfam" id="PF01808">
    <property type="entry name" value="AICARFT_IMPCHas"/>
    <property type="match status" value="1"/>
</dbReference>
<dbReference type="EMBL" id="AECS01000037">
    <property type="protein sequence ID" value="EFQ03888.1"/>
    <property type="molecule type" value="Genomic_DNA"/>
</dbReference>
<dbReference type="CDD" id="cd01421">
    <property type="entry name" value="IMPCH"/>
    <property type="match status" value="1"/>
</dbReference>
<dbReference type="eggNOG" id="COG0138">
    <property type="taxonomic scope" value="Bacteria"/>
</dbReference>
<keyword evidence="7" id="KW-1185">Reference proteome</keyword>
<dbReference type="Gene3D" id="3.40.50.1380">
    <property type="entry name" value="Methylglyoxal synthase-like domain"/>
    <property type="match status" value="1"/>
</dbReference>
<dbReference type="PANTHER" id="PTHR11692">
    <property type="entry name" value="BIFUNCTIONAL PURINE BIOSYNTHESIS PROTEIN PURH"/>
    <property type="match status" value="1"/>
</dbReference>
<dbReference type="PROSITE" id="PS51855">
    <property type="entry name" value="MGS"/>
    <property type="match status" value="1"/>
</dbReference>
<evidence type="ECO:0000313" key="6">
    <source>
        <dbReference type="EMBL" id="EFQ03888.1"/>
    </source>
</evidence>
<dbReference type="PANTHER" id="PTHR11692:SF0">
    <property type="entry name" value="BIFUNCTIONAL PURINE BIOSYNTHESIS PROTEIN ATIC"/>
    <property type="match status" value="1"/>
</dbReference>
<dbReference type="SUPFAM" id="SSF52335">
    <property type="entry name" value="Methylglyoxal synthase-like"/>
    <property type="match status" value="1"/>
</dbReference>
<dbReference type="GO" id="GO:0003937">
    <property type="term" value="F:IMP cyclohydrolase activity"/>
    <property type="evidence" value="ECO:0007669"/>
    <property type="project" value="InterPro"/>
</dbReference>
<dbReference type="FunFam" id="3.40.50.1380:FF:000001">
    <property type="entry name" value="Bifunctional purine biosynthesis protein PurH"/>
    <property type="match status" value="1"/>
</dbReference>
<dbReference type="GO" id="GO:0005829">
    <property type="term" value="C:cytosol"/>
    <property type="evidence" value="ECO:0007669"/>
    <property type="project" value="TreeGrafter"/>
</dbReference>
<dbReference type="GO" id="GO:0006189">
    <property type="term" value="P:'de novo' IMP biosynthetic process"/>
    <property type="evidence" value="ECO:0007669"/>
    <property type="project" value="TreeGrafter"/>
</dbReference>
<proteinExistence type="predicted"/>
<dbReference type="STRING" id="706434.HMPREF9429_01071"/>